<comment type="caution">
    <text evidence="1">The sequence shown here is derived from an EMBL/GenBank/DDBJ whole genome shotgun (WGS) entry which is preliminary data.</text>
</comment>
<evidence type="ECO:0000313" key="2">
    <source>
        <dbReference type="Proteomes" id="UP001345963"/>
    </source>
</evidence>
<dbReference type="EMBL" id="JAHUTI010061942">
    <property type="protein sequence ID" value="MED6252599.1"/>
    <property type="molecule type" value="Genomic_DNA"/>
</dbReference>
<gene>
    <name evidence="1" type="ORF">ATANTOWER_014031</name>
</gene>
<sequence length="102" mass="11774">MYSNRKINILIYYLDNPLAIEYNYFSNTERLVGQVLNYIVGSFYPFIIFCEIVGIQEVNPDILLTIYTLLRDPKEFPGQQRYIVLSASSECTLGSQPSGMYL</sequence>
<organism evidence="1 2">
    <name type="scientific">Ataeniobius toweri</name>
    <dbReference type="NCBI Taxonomy" id="208326"/>
    <lineage>
        <taxon>Eukaryota</taxon>
        <taxon>Metazoa</taxon>
        <taxon>Chordata</taxon>
        <taxon>Craniata</taxon>
        <taxon>Vertebrata</taxon>
        <taxon>Euteleostomi</taxon>
        <taxon>Actinopterygii</taxon>
        <taxon>Neopterygii</taxon>
        <taxon>Teleostei</taxon>
        <taxon>Neoteleostei</taxon>
        <taxon>Acanthomorphata</taxon>
        <taxon>Ovalentaria</taxon>
        <taxon>Atherinomorphae</taxon>
        <taxon>Cyprinodontiformes</taxon>
        <taxon>Goodeidae</taxon>
        <taxon>Ataeniobius</taxon>
    </lineage>
</organism>
<proteinExistence type="predicted"/>
<reference evidence="1 2" key="1">
    <citation type="submission" date="2021-07" db="EMBL/GenBank/DDBJ databases">
        <authorList>
            <person name="Palmer J.M."/>
        </authorList>
    </citation>
    <scope>NUCLEOTIDE SEQUENCE [LARGE SCALE GENOMIC DNA]</scope>
    <source>
        <strain evidence="1 2">AT_MEX2019</strain>
        <tissue evidence="1">Muscle</tissue>
    </source>
</reference>
<name>A0ABU7BSI8_9TELE</name>
<protein>
    <submittedName>
        <fullName evidence="1">Uncharacterized protein</fullName>
    </submittedName>
</protein>
<keyword evidence="2" id="KW-1185">Reference proteome</keyword>
<evidence type="ECO:0000313" key="1">
    <source>
        <dbReference type="EMBL" id="MED6252599.1"/>
    </source>
</evidence>
<accession>A0ABU7BSI8</accession>
<dbReference type="Proteomes" id="UP001345963">
    <property type="component" value="Unassembled WGS sequence"/>
</dbReference>